<dbReference type="Pfam" id="PF01594">
    <property type="entry name" value="AI-2E_transport"/>
    <property type="match status" value="1"/>
</dbReference>
<feature type="transmembrane region" description="Helical" evidence="6">
    <location>
        <begin position="86"/>
        <end position="112"/>
    </location>
</feature>
<proteinExistence type="inferred from homology"/>
<keyword evidence="3 6" id="KW-0812">Transmembrane</keyword>
<feature type="transmembrane region" description="Helical" evidence="6">
    <location>
        <begin position="155"/>
        <end position="174"/>
    </location>
</feature>
<evidence type="ECO:0000256" key="5">
    <source>
        <dbReference type="ARBA" id="ARBA00023136"/>
    </source>
</evidence>
<keyword evidence="4 6" id="KW-1133">Transmembrane helix</keyword>
<dbReference type="GO" id="GO:0055085">
    <property type="term" value="P:transmembrane transport"/>
    <property type="evidence" value="ECO:0007669"/>
    <property type="project" value="TreeGrafter"/>
</dbReference>
<feature type="transmembrane region" description="Helical" evidence="6">
    <location>
        <begin position="214"/>
        <end position="234"/>
    </location>
</feature>
<keyword evidence="5 6" id="KW-0472">Membrane</keyword>
<evidence type="ECO:0000256" key="3">
    <source>
        <dbReference type="ARBA" id="ARBA00022692"/>
    </source>
</evidence>
<evidence type="ECO:0008006" key="9">
    <source>
        <dbReference type="Google" id="ProtNLM"/>
    </source>
</evidence>
<dbReference type="PANTHER" id="PTHR21716">
    <property type="entry name" value="TRANSMEMBRANE PROTEIN"/>
    <property type="match status" value="1"/>
</dbReference>
<feature type="transmembrane region" description="Helical" evidence="6">
    <location>
        <begin position="12"/>
        <end position="32"/>
    </location>
</feature>
<protein>
    <recommendedName>
        <fullName evidence="9">Permease</fullName>
    </recommendedName>
</protein>
<comment type="subcellular location">
    <subcellularLocation>
        <location evidence="1">Membrane</location>
        <topology evidence="1">Multi-pass membrane protein</topology>
    </subcellularLocation>
</comment>
<comment type="caution">
    <text evidence="7">The sequence shown here is derived from an EMBL/GenBank/DDBJ whole genome shotgun (WGS) entry which is preliminary data.</text>
</comment>
<sequence>MKKHLHLPNKLTVIITYLIFMAGIYFAITNYVPRLIEQSTILVKSVLDFYKNNADNKTNNEVFNYIWSYASSSTVLKYFQNGASVLIHYLSNIGTMGLTFVMSLLLSFFYTFEKEEMFSFSRSFLKGPYAWFFQDIRHFGLTFVNTFGVVLEAQFIIAIVNTVITTVFLAFMGMPQLLSLGIMVFILSLIPVAGVIISAVPLCFIGYSVGGVKYIAYIIIMLIVVHALESYILNPKLMSSKTELPIFYTFVVLFFAEHIWGVWGLIVGIPVFTFALDILGVKPVGQKHQVYEDAVKRIGGMKKNE</sequence>
<dbReference type="GO" id="GO:0016020">
    <property type="term" value="C:membrane"/>
    <property type="evidence" value="ECO:0007669"/>
    <property type="project" value="UniProtKB-SubCell"/>
</dbReference>
<feature type="transmembrane region" description="Helical" evidence="6">
    <location>
        <begin position="180"/>
        <end position="207"/>
    </location>
</feature>
<reference evidence="7 8" key="1">
    <citation type="journal article" date="2014" name="Genome Announc.">
        <title>The Genome of the Predominant Equine Lactobacillus Species, Lactobacillus equi, Is Reflective of Its Lifestyle Adaptations to an Herbivorous Host.</title>
        <authorList>
            <person name="O'Donnell M.M."/>
            <person name="Harris H.M."/>
            <person name="O'Toole P.W."/>
            <person name="Ross R.P."/>
        </authorList>
    </citation>
    <scope>NUCLEOTIDE SEQUENCE [LARGE SCALE GENOMIC DNA]</scope>
    <source>
        <strain evidence="7 8">DPC 6820</strain>
    </source>
</reference>
<dbReference type="InterPro" id="IPR002549">
    <property type="entry name" value="AI-2E-like"/>
</dbReference>
<feature type="transmembrane region" description="Helical" evidence="6">
    <location>
        <begin position="246"/>
        <end position="279"/>
    </location>
</feature>
<evidence type="ECO:0000256" key="1">
    <source>
        <dbReference type="ARBA" id="ARBA00004141"/>
    </source>
</evidence>
<evidence type="ECO:0000313" key="8">
    <source>
        <dbReference type="Proteomes" id="UP000018559"/>
    </source>
</evidence>
<dbReference type="EMBL" id="AWWH01000126">
    <property type="protein sequence ID" value="ETA74096.1"/>
    <property type="molecule type" value="Genomic_DNA"/>
</dbReference>
<dbReference type="Proteomes" id="UP000018559">
    <property type="component" value="Unassembled WGS sequence"/>
</dbReference>
<dbReference type="PANTHER" id="PTHR21716:SF62">
    <property type="entry name" value="TRANSPORT PROTEIN YDBI-RELATED"/>
    <property type="match status" value="1"/>
</dbReference>
<name>V7HYI4_9LACO</name>
<dbReference type="PATRIC" id="fig|1392007.3.peg.1098"/>
<gene>
    <name evidence="7" type="ORF">LEQ_0563</name>
</gene>
<comment type="similarity">
    <text evidence="2">Belongs to the autoinducer-2 exporter (AI-2E) (TC 2.A.86) family.</text>
</comment>
<evidence type="ECO:0000256" key="6">
    <source>
        <dbReference type="SAM" id="Phobius"/>
    </source>
</evidence>
<accession>V7HYI4</accession>
<evidence type="ECO:0000256" key="4">
    <source>
        <dbReference type="ARBA" id="ARBA00022989"/>
    </source>
</evidence>
<evidence type="ECO:0000256" key="2">
    <source>
        <dbReference type="ARBA" id="ARBA00009773"/>
    </source>
</evidence>
<organism evidence="7 8">
    <name type="scientific">Ligilactobacillus equi DPC 6820</name>
    <dbReference type="NCBI Taxonomy" id="1392007"/>
    <lineage>
        <taxon>Bacteria</taxon>
        <taxon>Bacillati</taxon>
        <taxon>Bacillota</taxon>
        <taxon>Bacilli</taxon>
        <taxon>Lactobacillales</taxon>
        <taxon>Lactobacillaceae</taxon>
        <taxon>Ligilactobacillus</taxon>
    </lineage>
</organism>
<dbReference type="AlphaFoldDB" id="V7HYI4"/>
<keyword evidence="8" id="KW-1185">Reference proteome</keyword>
<evidence type="ECO:0000313" key="7">
    <source>
        <dbReference type="EMBL" id="ETA74096.1"/>
    </source>
</evidence>